<dbReference type="RefSeq" id="WP_244095139.1">
    <property type="nucleotide sequence ID" value="NZ_RCCK01000016.1"/>
</dbReference>
<accession>A0A497XNN7</accession>
<evidence type="ECO:0000313" key="2">
    <source>
        <dbReference type="Proteomes" id="UP000273898"/>
    </source>
</evidence>
<organism evidence="1 2">
    <name type="scientific">Pedobacter alluvionis</name>
    <dbReference type="NCBI Taxonomy" id="475253"/>
    <lineage>
        <taxon>Bacteria</taxon>
        <taxon>Pseudomonadati</taxon>
        <taxon>Bacteroidota</taxon>
        <taxon>Sphingobacteriia</taxon>
        <taxon>Sphingobacteriales</taxon>
        <taxon>Sphingobacteriaceae</taxon>
        <taxon>Pedobacter</taxon>
    </lineage>
</organism>
<dbReference type="AlphaFoldDB" id="A0A497XNN7"/>
<name>A0A497XNN7_9SPHI</name>
<sequence>MKNERLNQRMIKTGFLQWAWLFAVCFLLLNSGCVKVEYSKIDDPAYLRVFNNLNYIQTLGSKDNKVPFFCMLINPVLDANGIPTSAEIVGDFLDQRDAYAPPYPSHIGTSTSVNNPEYPGKENVLVGPILNGFDLSSWAQVPSGKMRIMFAYRPKNTVPFFQLENQLKKDILIDTVLNLTSKEVYTLHVLQKDFVTKRTGLLLRQEIFQKLPLSDSLTYVNFYNMSAKGYWEADKSLKAQDYLMASFQGGMKDEMNVFLSLYEDQSILSARAATIPGFKGKYIANVKLNTAISDVNPYVSFPVWASNTGNGITTNMWQRFDFFVPGMDVSNNPFYEASTDNGGNWVSVNCLQNGKVKMTSNDNAAILPNLLVNIHSGVNNPKTFATVNTIEVVNGRVYLTTIQRKYAPPIY</sequence>
<protein>
    <submittedName>
        <fullName evidence="1">Uncharacterized protein</fullName>
    </submittedName>
</protein>
<proteinExistence type="predicted"/>
<gene>
    <name evidence="1" type="ORF">BCL90_5202</name>
</gene>
<dbReference type="Proteomes" id="UP000273898">
    <property type="component" value="Unassembled WGS sequence"/>
</dbReference>
<dbReference type="EMBL" id="RCCK01000016">
    <property type="protein sequence ID" value="RLJ69604.1"/>
    <property type="molecule type" value="Genomic_DNA"/>
</dbReference>
<evidence type="ECO:0000313" key="1">
    <source>
        <dbReference type="EMBL" id="RLJ69604.1"/>
    </source>
</evidence>
<reference evidence="1 2" key="1">
    <citation type="submission" date="2018-10" db="EMBL/GenBank/DDBJ databases">
        <title>Genomic Encyclopedia of Archaeal and Bacterial Type Strains, Phase II (KMG-II): from individual species to whole genera.</title>
        <authorList>
            <person name="Goeker M."/>
        </authorList>
    </citation>
    <scope>NUCLEOTIDE SEQUENCE [LARGE SCALE GENOMIC DNA]</scope>
    <source>
        <strain evidence="1 2">DSM 19624</strain>
    </source>
</reference>
<comment type="caution">
    <text evidence="1">The sequence shown here is derived from an EMBL/GenBank/DDBJ whole genome shotgun (WGS) entry which is preliminary data.</text>
</comment>